<name>A0ABS5QCK0_9PROT</name>
<accession>A0ABS5QCK0</accession>
<keyword evidence="2" id="KW-1185">Reference proteome</keyword>
<sequence>MSDLSTADAPPPAREAWHVPNLAFTTPAGKSLARAVRTTLDGLQVRQRAMRALAAARWQQTVESLSAGLAKAHLGGYPGGLAVSLAKPRGPAEASRYAVTPLPVPMMRAAVQGLQVAGLASLEIGRVGRRSTLHPTSRFAEMIAAHGALLADVRTAAGHQEVLVLRDAKRERQDRGDLVEYADTAQTQALRREVEALNSWLAETDLIVTADGPPVDTTERRLRRIFNRPIVPNSAEDFAAGGRLYGGFWQPMPGRARLRRLRIGGERVAAVDWSAAWLRIAYAHCGSEPPDGDLYASIGPWRRDALKTAVGALLVAHDEVTRFPQGVRELFGKTARWRDVRGAIFKAHPPIETITGTEFGLHAMCLEATALLCALERMRSKSIVALPVHDAVVVPAIHADAAQRIMEESFRAVIGVRGMAMVKIAEDDAERMTPAL</sequence>
<evidence type="ECO:0008006" key="3">
    <source>
        <dbReference type="Google" id="ProtNLM"/>
    </source>
</evidence>
<dbReference type="Proteomes" id="UP000766336">
    <property type="component" value="Unassembled WGS sequence"/>
</dbReference>
<comment type="caution">
    <text evidence="1">The sequence shown here is derived from an EMBL/GenBank/DDBJ whole genome shotgun (WGS) entry which is preliminary data.</text>
</comment>
<proteinExistence type="predicted"/>
<dbReference type="EMBL" id="JAHCDA010000002">
    <property type="protein sequence ID" value="MBS7811232.1"/>
    <property type="molecule type" value="Genomic_DNA"/>
</dbReference>
<evidence type="ECO:0000313" key="1">
    <source>
        <dbReference type="EMBL" id="MBS7811232.1"/>
    </source>
</evidence>
<evidence type="ECO:0000313" key="2">
    <source>
        <dbReference type="Proteomes" id="UP000766336"/>
    </source>
</evidence>
<organism evidence="1 2">
    <name type="scientific">Roseococcus pinisoli</name>
    <dbReference type="NCBI Taxonomy" id="2835040"/>
    <lineage>
        <taxon>Bacteria</taxon>
        <taxon>Pseudomonadati</taxon>
        <taxon>Pseudomonadota</taxon>
        <taxon>Alphaproteobacteria</taxon>
        <taxon>Acetobacterales</taxon>
        <taxon>Roseomonadaceae</taxon>
        <taxon>Roseococcus</taxon>
    </lineage>
</organism>
<protein>
    <recommendedName>
        <fullName evidence="3">DNA-directed DNA polymerase family A palm domain-containing protein</fullName>
    </recommendedName>
</protein>
<gene>
    <name evidence="1" type="ORF">KHU32_09810</name>
</gene>
<dbReference type="RefSeq" id="WP_213669921.1">
    <property type="nucleotide sequence ID" value="NZ_JAHCDA010000002.1"/>
</dbReference>
<reference evidence="1 2" key="1">
    <citation type="submission" date="2021-05" db="EMBL/GenBank/DDBJ databases">
        <title>Roseococcus sp. XZZS9, whole genome shotgun sequencing project.</title>
        <authorList>
            <person name="Zhao G."/>
            <person name="Shen L."/>
        </authorList>
    </citation>
    <scope>NUCLEOTIDE SEQUENCE [LARGE SCALE GENOMIC DNA]</scope>
    <source>
        <strain evidence="1 2">XZZS9</strain>
    </source>
</reference>